<evidence type="ECO:0000313" key="2">
    <source>
        <dbReference type="EMBL" id="GIE25634.1"/>
    </source>
</evidence>
<dbReference type="PANTHER" id="PTHR37017:SF11">
    <property type="entry name" value="ESTERASE_LIPASE_THIOESTERASE DOMAIN-CONTAINING PROTEIN"/>
    <property type="match status" value="1"/>
</dbReference>
<organism evidence="2 3">
    <name type="scientific">Winogradskya humida</name>
    <dbReference type="NCBI Taxonomy" id="113566"/>
    <lineage>
        <taxon>Bacteria</taxon>
        <taxon>Bacillati</taxon>
        <taxon>Actinomycetota</taxon>
        <taxon>Actinomycetes</taxon>
        <taxon>Micromonosporales</taxon>
        <taxon>Micromonosporaceae</taxon>
        <taxon>Winogradskya</taxon>
    </lineage>
</organism>
<dbReference type="InterPro" id="IPR000073">
    <property type="entry name" value="AB_hydrolase_1"/>
</dbReference>
<dbReference type="Proteomes" id="UP000603200">
    <property type="component" value="Unassembled WGS sequence"/>
</dbReference>
<reference evidence="2 3" key="1">
    <citation type="submission" date="2021-01" db="EMBL/GenBank/DDBJ databases">
        <title>Whole genome shotgun sequence of Actinoplanes humidus NBRC 14915.</title>
        <authorList>
            <person name="Komaki H."/>
            <person name="Tamura T."/>
        </authorList>
    </citation>
    <scope>NUCLEOTIDE SEQUENCE [LARGE SCALE GENOMIC DNA]</scope>
    <source>
        <strain evidence="2 3">NBRC 14915</strain>
    </source>
</reference>
<dbReference type="Gene3D" id="3.40.50.1820">
    <property type="entry name" value="alpha/beta hydrolase"/>
    <property type="match status" value="1"/>
</dbReference>
<dbReference type="EMBL" id="BOMN01000125">
    <property type="protein sequence ID" value="GIE25634.1"/>
    <property type="molecule type" value="Genomic_DNA"/>
</dbReference>
<evidence type="ECO:0000313" key="3">
    <source>
        <dbReference type="Proteomes" id="UP000603200"/>
    </source>
</evidence>
<feature type="domain" description="AB hydrolase-1" evidence="1">
    <location>
        <begin position="21"/>
        <end position="287"/>
    </location>
</feature>
<dbReference type="SUPFAM" id="SSF53474">
    <property type="entry name" value="alpha/beta-Hydrolases"/>
    <property type="match status" value="1"/>
</dbReference>
<dbReference type="InterPro" id="IPR052897">
    <property type="entry name" value="Sec-Metab_Biosynth_Hydrolase"/>
</dbReference>
<protein>
    <submittedName>
        <fullName evidence="2">Esterase</fullName>
    </submittedName>
</protein>
<gene>
    <name evidence="2" type="primary">estC</name>
    <name evidence="2" type="ORF">Ahu01nite_087360</name>
</gene>
<name>A0ABQ4A447_9ACTN</name>
<keyword evidence="3" id="KW-1185">Reference proteome</keyword>
<accession>A0ABQ4A447</accession>
<comment type="caution">
    <text evidence="2">The sequence shown here is derived from an EMBL/GenBank/DDBJ whole genome shotgun (WGS) entry which is preliminary data.</text>
</comment>
<dbReference type="Pfam" id="PF12697">
    <property type="entry name" value="Abhydrolase_6"/>
    <property type="match status" value="1"/>
</dbReference>
<dbReference type="InterPro" id="IPR029058">
    <property type="entry name" value="AB_hydrolase_fold"/>
</dbReference>
<sequence>MCVVTGRPGIYVLIMNEQNPVILVHGMWHGSWCWSRLTGQLAASGVPSIAVDLDGHGLKARSPRSRWSRPFDPAAFATEPAPSAGVTASSAAADLVAQIRLAGNGRPCVVVAHSMGGVVATAAAELAPELFAELVYLAAFAPVSGVPAADYIASPENEGEKVGALLRADPAVVGALRLDPGDPAGHAAARDAFYHDVDEPTAEAAIALLTPDGPAGIPGETFPITPARYGSVPHTYIVCTGDRAVPAALQRRFVEEIDAVSVAPTTVVELATSHSPFLSAPEELAEVIVKVGR</sequence>
<dbReference type="PANTHER" id="PTHR37017">
    <property type="entry name" value="AB HYDROLASE-1 DOMAIN-CONTAINING PROTEIN-RELATED"/>
    <property type="match status" value="1"/>
</dbReference>
<proteinExistence type="predicted"/>
<evidence type="ECO:0000259" key="1">
    <source>
        <dbReference type="Pfam" id="PF12697"/>
    </source>
</evidence>